<sequence>MEFIRNNLSILTTIAVLIVSGIFNIYQYFENKKLKKYATEKDLKRRKASLEKLRNEHRSNSWMLIKLGEKEKEKNDFIYREKCLLAEIEYLEKNLKIRSDD</sequence>
<keyword evidence="1" id="KW-1133">Transmembrane helix</keyword>
<feature type="transmembrane region" description="Helical" evidence="1">
    <location>
        <begin position="6"/>
        <end position="26"/>
    </location>
</feature>
<organism evidence="2 3">
    <name type="scientific">Candidatus Nealsonbacteria bacterium CG23_combo_of_CG06-09_8_20_14_all_37_18</name>
    <dbReference type="NCBI Taxonomy" id="1974720"/>
    <lineage>
        <taxon>Bacteria</taxon>
        <taxon>Candidatus Nealsoniibacteriota</taxon>
    </lineage>
</organism>
<protein>
    <submittedName>
        <fullName evidence="2">Uncharacterized protein</fullName>
    </submittedName>
</protein>
<dbReference type="EMBL" id="PCRQ01000017">
    <property type="protein sequence ID" value="PIP24471.1"/>
    <property type="molecule type" value="Genomic_DNA"/>
</dbReference>
<dbReference type="Proteomes" id="UP000229952">
    <property type="component" value="Unassembled WGS sequence"/>
</dbReference>
<dbReference type="AlphaFoldDB" id="A0A2G9Z185"/>
<proteinExistence type="predicted"/>
<evidence type="ECO:0000313" key="2">
    <source>
        <dbReference type="EMBL" id="PIP24471.1"/>
    </source>
</evidence>
<evidence type="ECO:0000313" key="3">
    <source>
        <dbReference type="Proteomes" id="UP000229952"/>
    </source>
</evidence>
<reference evidence="2 3" key="1">
    <citation type="submission" date="2017-09" db="EMBL/GenBank/DDBJ databases">
        <title>Depth-based differentiation of microbial function through sediment-hosted aquifers and enrichment of novel symbionts in the deep terrestrial subsurface.</title>
        <authorList>
            <person name="Probst A.J."/>
            <person name="Ladd B."/>
            <person name="Jarett J.K."/>
            <person name="Geller-Mcgrath D.E."/>
            <person name="Sieber C.M."/>
            <person name="Emerson J.B."/>
            <person name="Anantharaman K."/>
            <person name="Thomas B.C."/>
            <person name="Malmstrom R."/>
            <person name="Stieglmeier M."/>
            <person name="Klingl A."/>
            <person name="Woyke T."/>
            <person name="Ryan C.M."/>
            <person name="Banfield J.F."/>
        </authorList>
    </citation>
    <scope>NUCLEOTIDE SEQUENCE [LARGE SCALE GENOMIC DNA]</scope>
    <source>
        <strain evidence="2">CG23_combo_of_CG06-09_8_20_14_all_37_18</strain>
    </source>
</reference>
<gene>
    <name evidence="2" type="ORF">COX35_00470</name>
</gene>
<keyword evidence="1" id="KW-0812">Transmembrane</keyword>
<name>A0A2G9Z185_9BACT</name>
<evidence type="ECO:0000256" key="1">
    <source>
        <dbReference type="SAM" id="Phobius"/>
    </source>
</evidence>
<keyword evidence="1" id="KW-0472">Membrane</keyword>
<accession>A0A2G9Z185</accession>
<comment type="caution">
    <text evidence="2">The sequence shown here is derived from an EMBL/GenBank/DDBJ whole genome shotgun (WGS) entry which is preliminary data.</text>
</comment>